<reference evidence="1" key="1">
    <citation type="submission" date="2012-01" db="EMBL/GenBank/DDBJ databases">
        <title>The Genome Sequence of Treponema denticola H1-T.</title>
        <authorList>
            <consortium name="The Broad Institute Genome Sequencing Platform"/>
            <person name="Earl A."/>
            <person name="Ward D."/>
            <person name="Feldgarden M."/>
            <person name="Gevers D."/>
            <person name="Blanton J.M."/>
            <person name="Fenno C.J."/>
            <person name="Baranova O.V."/>
            <person name="Mathney J."/>
            <person name="Dewhirst F.E."/>
            <person name="Izard J."/>
            <person name="Young S.K."/>
            <person name="Zeng Q."/>
            <person name="Gargeya S."/>
            <person name="Fitzgerald M."/>
            <person name="Haas B."/>
            <person name="Abouelleil A."/>
            <person name="Alvarado L."/>
            <person name="Arachchi H.M."/>
            <person name="Berlin A."/>
            <person name="Chapman S.B."/>
            <person name="Gearin G."/>
            <person name="Goldberg J."/>
            <person name="Griggs A."/>
            <person name="Gujja S."/>
            <person name="Hansen M."/>
            <person name="Heiman D."/>
            <person name="Howarth C."/>
            <person name="Larimer J."/>
            <person name="Lui A."/>
            <person name="MacDonald P.J.P."/>
            <person name="McCowen C."/>
            <person name="Montmayeur A."/>
            <person name="Murphy C."/>
            <person name="Neiman D."/>
            <person name="Pearson M."/>
            <person name="Priest M."/>
            <person name="Roberts A."/>
            <person name="Saif S."/>
            <person name="Shea T."/>
            <person name="Sisk P."/>
            <person name="Stolte C."/>
            <person name="Sykes S."/>
            <person name="Wortman J."/>
            <person name="Nusbaum C."/>
            <person name="Birren B."/>
        </authorList>
    </citation>
    <scope>NUCLEOTIDE SEQUENCE [LARGE SCALE GENOMIC DNA]</scope>
    <source>
        <strain evidence="1">H1-T</strain>
    </source>
</reference>
<comment type="caution">
    <text evidence="1">The sequence shown here is derived from an EMBL/GenBank/DDBJ whole genome shotgun (WGS) entry which is preliminary data.</text>
</comment>
<dbReference type="RefSeq" id="WP_002686818.1">
    <property type="nucleotide sequence ID" value="NZ_CM001794.1"/>
</dbReference>
<dbReference type="Proteomes" id="UP000011708">
    <property type="component" value="Chromosome"/>
</dbReference>
<gene>
    <name evidence="1" type="ORF">HMPREF9725_00114</name>
</gene>
<protein>
    <submittedName>
        <fullName evidence="1">Uncharacterized protein</fullName>
    </submittedName>
</protein>
<sequence>MLTITKEILEYIEIKAVYISITTDKKVVCLPVQFYDDCWRIYIGLDNNFTSKSAYLEILKTDDEFIKVPCKIKKIDQKYKQYIIFFIKPLPLSISYKINVLKEKYGSAEKRQGLRLKVGRENYRLFGLDNIKQKVVISGFEYDCIIEDVSMHGIRISFYYPKFQSGIVESLTLISSVLGIKLMFINPVLCLFLITEPIRVHSADKETGKLIIGCKIKEPVNIGFINKVSEFEKKMEKGYVFQQERQ</sequence>
<evidence type="ECO:0000313" key="1">
    <source>
        <dbReference type="EMBL" id="EMB34575.1"/>
    </source>
</evidence>
<accession>M2BZB8</accession>
<organism evidence="1">
    <name type="scientific">Treponema denticola H1-T</name>
    <dbReference type="NCBI Taxonomy" id="999431"/>
    <lineage>
        <taxon>Bacteria</taxon>
        <taxon>Pseudomonadati</taxon>
        <taxon>Spirochaetota</taxon>
        <taxon>Spirochaetia</taxon>
        <taxon>Spirochaetales</taxon>
        <taxon>Treponemataceae</taxon>
        <taxon>Treponema</taxon>
    </lineage>
</organism>
<dbReference type="PATRIC" id="fig|999431.4.peg.117"/>
<dbReference type="EMBL" id="AGDW01000001">
    <property type="protein sequence ID" value="EMB34575.1"/>
    <property type="molecule type" value="Genomic_DNA"/>
</dbReference>
<proteinExistence type="predicted"/>
<name>M2BZB8_TREDN</name>
<dbReference type="AlphaFoldDB" id="M2BZB8"/>
<dbReference type="HOGENOM" id="CLU_1179791_0_0_12"/>